<sequence>MLQCYPNPETVIAKELPPPVKAYGGRIECRTFQELEAIKQNYDALHMEGLVV</sequence>
<evidence type="ECO:0000313" key="1">
    <source>
        <dbReference type="EMBL" id="KAF5900335.1"/>
    </source>
</evidence>
<name>A0A8J4UQN4_CLAMG</name>
<reference evidence="1" key="1">
    <citation type="submission" date="2020-07" db="EMBL/GenBank/DDBJ databases">
        <title>Clarias magur genome sequencing, assembly and annotation.</title>
        <authorList>
            <person name="Kushwaha B."/>
            <person name="Kumar R."/>
            <person name="Das P."/>
            <person name="Joshi C.G."/>
            <person name="Kumar D."/>
            <person name="Nagpure N.S."/>
            <person name="Pandey M."/>
            <person name="Agarwal S."/>
            <person name="Srivastava S."/>
            <person name="Singh M."/>
            <person name="Sahoo L."/>
            <person name="Jayasankar P."/>
            <person name="Meher P.K."/>
            <person name="Koringa P.G."/>
            <person name="Iquebal M.A."/>
            <person name="Das S.P."/>
            <person name="Bit A."/>
            <person name="Patnaik S."/>
            <person name="Patel N."/>
            <person name="Shah T.M."/>
            <person name="Hinsu A."/>
            <person name="Jena J.K."/>
        </authorList>
    </citation>
    <scope>NUCLEOTIDE SEQUENCE</scope>
    <source>
        <strain evidence="1">CIFAMagur01</strain>
        <tissue evidence="1">Testis</tissue>
    </source>
</reference>
<feature type="non-terminal residue" evidence="1">
    <location>
        <position position="52"/>
    </location>
</feature>
<organism evidence="1 2">
    <name type="scientific">Clarias magur</name>
    <name type="common">Asian catfish</name>
    <name type="synonym">Macropteronotus magur</name>
    <dbReference type="NCBI Taxonomy" id="1594786"/>
    <lineage>
        <taxon>Eukaryota</taxon>
        <taxon>Metazoa</taxon>
        <taxon>Chordata</taxon>
        <taxon>Craniata</taxon>
        <taxon>Vertebrata</taxon>
        <taxon>Euteleostomi</taxon>
        <taxon>Actinopterygii</taxon>
        <taxon>Neopterygii</taxon>
        <taxon>Teleostei</taxon>
        <taxon>Ostariophysi</taxon>
        <taxon>Siluriformes</taxon>
        <taxon>Clariidae</taxon>
        <taxon>Clarias</taxon>
    </lineage>
</organism>
<comment type="caution">
    <text evidence="1">The sequence shown here is derived from an EMBL/GenBank/DDBJ whole genome shotgun (WGS) entry which is preliminary data.</text>
</comment>
<accession>A0A8J4UQN4</accession>
<protein>
    <submittedName>
        <fullName evidence="1">Protein fem-1 B</fullName>
    </submittedName>
</protein>
<dbReference type="EMBL" id="QNUK01000139">
    <property type="protein sequence ID" value="KAF5900335.1"/>
    <property type="molecule type" value="Genomic_DNA"/>
</dbReference>
<dbReference type="Proteomes" id="UP000727407">
    <property type="component" value="Unassembled WGS sequence"/>
</dbReference>
<gene>
    <name evidence="1" type="primary">fem1b</name>
    <name evidence="1" type="ORF">DAT39_009956</name>
</gene>
<dbReference type="AlphaFoldDB" id="A0A8J4UQN4"/>
<evidence type="ECO:0000313" key="2">
    <source>
        <dbReference type="Proteomes" id="UP000727407"/>
    </source>
</evidence>
<dbReference type="OrthoDB" id="4429489at2759"/>
<keyword evidence="2" id="KW-1185">Reference proteome</keyword>
<proteinExistence type="predicted"/>